<dbReference type="Proteomes" id="UP000886786">
    <property type="component" value="Unassembled WGS sequence"/>
</dbReference>
<gene>
    <name evidence="1" type="ORF">IAB27_01215</name>
</gene>
<organism evidence="1 2">
    <name type="scientific">Candidatus Coprosoma intestinipullorum</name>
    <dbReference type="NCBI Taxonomy" id="2840752"/>
    <lineage>
        <taxon>Bacteria</taxon>
        <taxon>Bacillati</taxon>
        <taxon>Bacillota</taxon>
        <taxon>Bacillota incertae sedis</taxon>
        <taxon>Candidatus Coprosoma</taxon>
    </lineage>
</organism>
<evidence type="ECO:0000313" key="2">
    <source>
        <dbReference type="Proteomes" id="UP000886786"/>
    </source>
</evidence>
<proteinExistence type="predicted"/>
<dbReference type="EMBL" id="DVFV01000027">
    <property type="protein sequence ID" value="HIQ90236.1"/>
    <property type="molecule type" value="Genomic_DNA"/>
</dbReference>
<reference evidence="1" key="2">
    <citation type="journal article" date="2021" name="PeerJ">
        <title>Extensive microbial diversity within the chicken gut microbiome revealed by metagenomics and culture.</title>
        <authorList>
            <person name="Gilroy R."/>
            <person name="Ravi A."/>
            <person name="Getino M."/>
            <person name="Pursley I."/>
            <person name="Horton D.L."/>
            <person name="Alikhan N.F."/>
            <person name="Baker D."/>
            <person name="Gharbi K."/>
            <person name="Hall N."/>
            <person name="Watson M."/>
            <person name="Adriaenssens E.M."/>
            <person name="Foster-Nyarko E."/>
            <person name="Jarju S."/>
            <person name="Secka A."/>
            <person name="Antonio M."/>
            <person name="Oren A."/>
            <person name="Chaudhuri R.R."/>
            <person name="La Ragione R."/>
            <person name="Hildebrand F."/>
            <person name="Pallen M.J."/>
        </authorList>
    </citation>
    <scope>NUCLEOTIDE SEQUENCE</scope>
    <source>
        <strain evidence="1">CHK147-3167</strain>
    </source>
</reference>
<dbReference type="AlphaFoldDB" id="A0A9D0ZPQ8"/>
<name>A0A9D0ZPQ8_9FIRM</name>
<sequence length="276" mass="31472">MWIQQKIIDIYRGVDPNNYIVLSNELYRIISLEADNTIKVIKETSIGTMKYDSKNERYSSSANAYCNSTLGCNVWANNKTTLDETGKIITQITDGLNDTLFDLPDKESYLNEYLNNNWYNTLDNETKKLIVNHVYNIGPVLYNKQTNQTLETDIAQEKRYKWTGKIGLMNVSDFVKASNNPNCTSVMDHNDATYNCPNDIDYNYLIIKKGYQWQWLLNPLGATDNQRAYSWNTGYDGKIGANPVSNAYQVRPAFYITADINLCGSGTESNPYTIVS</sequence>
<accession>A0A9D0ZPQ8</accession>
<protein>
    <submittedName>
        <fullName evidence="1">Uncharacterized protein</fullName>
    </submittedName>
</protein>
<comment type="caution">
    <text evidence="1">The sequence shown here is derived from an EMBL/GenBank/DDBJ whole genome shotgun (WGS) entry which is preliminary data.</text>
</comment>
<evidence type="ECO:0000313" key="1">
    <source>
        <dbReference type="EMBL" id="HIQ90236.1"/>
    </source>
</evidence>
<reference evidence="1" key="1">
    <citation type="submission" date="2020-10" db="EMBL/GenBank/DDBJ databases">
        <authorList>
            <person name="Gilroy R."/>
        </authorList>
    </citation>
    <scope>NUCLEOTIDE SEQUENCE</scope>
    <source>
        <strain evidence="1">CHK147-3167</strain>
    </source>
</reference>